<dbReference type="SUPFAM" id="SSF55724">
    <property type="entry name" value="Mog1p/PsbP-like"/>
    <property type="match status" value="1"/>
</dbReference>
<dbReference type="InterPro" id="IPR014894">
    <property type="entry name" value="DcrB/EagT6"/>
</dbReference>
<dbReference type="InterPro" id="IPR016123">
    <property type="entry name" value="Mog1/PsbP_a/b/a-sand"/>
</dbReference>
<dbReference type="Pfam" id="PF08786">
    <property type="entry name" value="DcrB"/>
    <property type="match status" value="1"/>
</dbReference>
<dbReference type="RefSeq" id="WP_290362239.1">
    <property type="nucleotide sequence ID" value="NZ_JAUFQU010000001.1"/>
</dbReference>
<dbReference type="Proteomes" id="UP001242368">
    <property type="component" value="Unassembled WGS sequence"/>
</dbReference>
<proteinExistence type="predicted"/>
<sequence length="194" mass="22555">MTIQRKNVISNIRIVMERRTYSICLFFLLFCITGIAQTSVKEITLLQGKLSINVPADFKEMSDRDFSLRYRMSKKPILILTDERQQLNLIVENTKALCTREQFNSYLDFQLDSYKKEVPDLIVLEKGIITSASGVPVGFMKLNFKSGEHLIFNYFFFTTVNDELIIFTVNFLDVLRIRYEKAIDEVLSSIKINP</sequence>
<reference evidence="2" key="1">
    <citation type="journal article" date="2019" name="Int. J. Syst. Evol. Microbiol.">
        <title>The Global Catalogue of Microorganisms (GCM) 10K type strain sequencing project: providing services to taxonomists for standard genome sequencing and annotation.</title>
        <authorList>
            <consortium name="The Broad Institute Genomics Platform"/>
            <consortium name="The Broad Institute Genome Sequencing Center for Infectious Disease"/>
            <person name="Wu L."/>
            <person name="Ma J."/>
        </authorList>
    </citation>
    <scope>NUCLEOTIDE SEQUENCE [LARGE SCALE GENOMIC DNA]</scope>
    <source>
        <strain evidence="2">CECT 7184</strain>
    </source>
</reference>
<evidence type="ECO:0000313" key="1">
    <source>
        <dbReference type="EMBL" id="MDN3706102.1"/>
    </source>
</evidence>
<dbReference type="Gene3D" id="3.40.1000.10">
    <property type="entry name" value="Mog1/PsbP, alpha/beta/alpha sandwich"/>
    <property type="match status" value="1"/>
</dbReference>
<organism evidence="1 2">
    <name type="scientific">Paenimyroides ceti</name>
    <dbReference type="NCBI Taxonomy" id="395087"/>
    <lineage>
        <taxon>Bacteria</taxon>
        <taxon>Pseudomonadati</taxon>
        <taxon>Bacteroidota</taxon>
        <taxon>Flavobacteriia</taxon>
        <taxon>Flavobacteriales</taxon>
        <taxon>Flavobacteriaceae</taxon>
        <taxon>Paenimyroides</taxon>
    </lineage>
</organism>
<gene>
    <name evidence="1" type="ORF">QW060_03065</name>
</gene>
<dbReference type="EMBL" id="JAUFQU010000001">
    <property type="protein sequence ID" value="MDN3706102.1"/>
    <property type="molecule type" value="Genomic_DNA"/>
</dbReference>
<protein>
    <submittedName>
        <fullName evidence="1">DcrB-related protein</fullName>
    </submittedName>
</protein>
<keyword evidence="2" id="KW-1185">Reference proteome</keyword>
<evidence type="ECO:0000313" key="2">
    <source>
        <dbReference type="Proteomes" id="UP001242368"/>
    </source>
</evidence>
<accession>A0ABT8CSA1</accession>
<comment type="caution">
    <text evidence="1">The sequence shown here is derived from an EMBL/GenBank/DDBJ whole genome shotgun (WGS) entry which is preliminary data.</text>
</comment>
<name>A0ABT8CSA1_9FLAO</name>